<dbReference type="GO" id="GO:0004672">
    <property type="term" value="F:protein kinase activity"/>
    <property type="evidence" value="ECO:0007669"/>
    <property type="project" value="InterPro"/>
</dbReference>
<protein>
    <submittedName>
        <fullName evidence="9">Uncharacterized protein</fullName>
    </submittedName>
</protein>
<dbReference type="PANTHER" id="PTHR11042">
    <property type="entry name" value="EUKARYOTIC TRANSLATION INITIATION FACTOR 2-ALPHA KINASE EIF2-ALPHA KINASE -RELATED"/>
    <property type="match status" value="1"/>
</dbReference>
<evidence type="ECO:0000256" key="1">
    <source>
        <dbReference type="ARBA" id="ARBA00022679"/>
    </source>
</evidence>
<evidence type="ECO:0000256" key="3">
    <source>
        <dbReference type="ARBA" id="ARBA00022777"/>
    </source>
</evidence>
<dbReference type="Gene3D" id="3.30.200.20">
    <property type="entry name" value="Phosphorylase Kinase, domain 1"/>
    <property type="match status" value="1"/>
</dbReference>
<evidence type="ECO:0000313" key="9">
    <source>
        <dbReference type="EMBL" id="CAD7633146.1"/>
    </source>
</evidence>
<dbReference type="Pfam" id="PF00069">
    <property type="entry name" value="Pkinase"/>
    <property type="match status" value="1"/>
</dbReference>
<gene>
    <name evidence="9" type="ORF">OSB1V03_LOCUS13545</name>
</gene>
<dbReference type="SMART" id="SM00220">
    <property type="entry name" value="S_TKc"/>
    <property type="match status" value="1"/>
</dbReference>
<evidence type="ECO:0000256" key="6">
    <source>
        <dbReference type="SAM" id="MobiDB-lite"/>
    </source>
</evidence>
<dbReference type="AlphaFoldDB" id="A0A7R9Q5B4"/>
<dbReference type="Gene3D" id="1.10.510.10">
    <property type="entry name" value="Transferase(Phosphotransferase) domain 1"/>
    <property type="match status" value="1"/>
</dbReference>
<reference evidence="9" key="1">
    <citation type="submission" date="2020-11" db="EMBL/GenBank/DDBJ databases">
        <authorList>
            <person name="Tran Van P."/>
        </authorList>
    </citation>
    <scope>NUCLEOTIDE SEQUENCE</scope>
</reference>
<dbReference type="EMBL" id="CAJPIZ010012205">
    <property type="protein sequence ID" value="CAG2113576.1"/>
    <property type="molecule type" value="Genomic_DNA"/>
</dbReference>
<keyword evidence="4" id="KW-0067">ATP-binding</keyword>
<dbReference type="EMBL" id="OC866780">
    <property type="protein sequence ID" value="CAD7633146.1"/>
    <property type="molecule type" value="Genomic_DNA"/>
</dbReference>
<keyword evidence="1" id="KW-0808">Transferase</keyword>
<dbReference type="InterPro" id="IPR000408">
    <property type="entry name" value="Reg_chr_condens"/>
</dbReference>
<dbReference type="InterPro" id="IPR001478">
    <property type="entry name" value="PDZ"/>
</dbReference>
<dbReference type="InterPro" id="IPR036034">
    <property type="entry name" value="PDZ_sf"/>
</dbReference>
<evidence type="ECO:0000256" key="5">
    <source>
        <dbReference type="ARBA" id="ARBA00037982"/>
    </source>
</evidence>
<keyword evidence="10" id="KW-1185">Reference proteome</keyword>
<feature type="domain" description="Protein kinase" evidence="7">
    <location>
        <begin position="378"/>
        <end position="719"/>
    </location>
</feature>
<keyword evidence="3" id="KW-0418">Kinase</keyword>
<accession>A0A7R9Q5B4</accession>
<comment type="similarity">
    <text evidence="5">Belongs to the protein kinase superfamily. Ser/Thr protein kinase family. GCN2 subfamily.</text>
</comment>
<dbReference type="Pfam" id="PF00415">
    <property type="entry name" value="RCC1"/>
    <property type="match status" value="1"/>
</dbReference>
<dbReference type="GO" id="GO:0005524">
    <property type="term" value="F:ATP binding"/>
    <property type="evidence" value="ECO:0007669"/>
    <property type="project" value="UniProtKB-KW"/>
</dbReference>
<organism evidence="9">
    <name type="scientific">Medioppia subpectinata</name>
    <dbReference type="NCBI Taxonomy" id="1979941"/>
    <lineage>
        <taxon>Eukaryota</taxon>
        <taxon>Metazoa</taxon>
        <taxon>Ecdysozoa</taxon>
        <taxon>Arthropoda</taxon>
        <taxon>Chelicerata</taxon>
        <taxon>Arachnida</taxon>
        <taxon>Acari</taxon>
        <taxon>Acariformes</taxon>
        <taxon>Sarcoptiformes</taxon>
        <taxon>Oribatida</taxon>
        <taxon>Brachypylina</taxon>
        <taxon>Oppioidea</taxon>
        <taxon>Oppiidae</taxon>
        <taxon>Medioppia</taxon>
    </lineage>
</organism>
<dbReference type="PROSITE" id="PS00108">
    <property type="entry name" value="PROTEIN_KINASE_ST"/>
    <property type="match status" value="1"/>
</dbReference>
<dbReference type="SMART" id="SM00228">
    <property type="entry name" value="PDZ"/>
    <property type="match status" value="2"/>
</dbReference>
<dbReference type="Gene3D" id="2.130.10.30">
    <property type="entry name" value="Regulator of chromosome condensation 1/beta-lactamase-inhibitor protein II"/>
    <property type="match status" value="1"/>
</dbReference>
<dbReference type="InterPro" id="IPR009091">
    <property type="entry name" value="RCC1/BLIP-II"/>
</dbReference>
<dbReference type="InterPro" id="IPR050339">
    <property type="entry name" value="CC_SR_Kinase"/>
</dbReference>
<dbReference type="Gene3D" id="2.30.42.10">
    <property type="match status" value="2"/>
</dbReference>
<evidence type="ECO:0000256" key="4">
    <source>
        <dbReference type="ARBA" id="ARBA00022840"/>
    </source>
</evidence>
<dbReference type="Proteomes" id="UP000759131">
    <property type="component" value="Unassembled WGS sequence"/>
</dbReference>
<dbReference type="InterPro" id="IPR011009">
    <property type="entry name" value="Kinase-like_dom_sf"/>
</dbReference>
<sequence>MLKLMQTLSRGESVISGGDNESFRTVPSVSNTAPSVSQLSINSNVEYIQMSVRVKRTGGGFGLYIAGGLDQLPYKSDDDGIFVSRIIKGGPSDVAGLRVGDKILSVNNVDFTKIHHYKAVERLKTAGMDVIIIIIREVPIKQNLTLNVSVEPSKRLSPNKSPPVSMIKSSSQQKSGPDISSPTIGASTRHPMTTASQPQTPDFDLNRQIIYTTLIRKEGILGFRIVGGIGGTPYKEGSEGIHISNIVEGGAAHRDGKLAVGDRVLSINGVDVDHLRHEQVVGMLTGVDRFVRLVVQREGSDGLGAKSPKTYYMARPSTGLYASSYMANRPSYTGSYRWPTPESVSSLVDAKSAPQTPTALEFTMLFVTTEDMVYGYGNNSNGCLGLGHNSPILSPQLIPELLNDMNKLYGWVVVRITLWPSPVMAGCMPGVAIIVDKLVVEIIVIIYAVKRVQFGEDKKQKVVKEVKSLAKLDSNFVVKYYNSWLESNHLYIQMEFCPQSLKSLLTDKVIVFERQPEDQMNAIEYFISCEIFKEILECVQYLHELDPPVIHRDLKPDNILIDPNFMSNRFVKLCDFGLATDHDIDGHIASRYEHSVVGTTRYIAPEVYTRKYNHKSDIYSLHIIGEQLYGIDLQASESFDAKESPVSTSILCLYQILVAMMSTPNWRQRPECREVLAKHNEWGINKTVVSNYEEFNLVLNTLKTNDNSVFYEILFRKTQ</sequence>
<keyword evidence="2" id="KW-0547">Nucleotide-binding</keyword>
<feature type="region of interest" description="Disordered" evidence="6">
    <location>
        <begin position="152"/>
        <end position="201"/>
    </location>
</feature>
<evidence type="ECO:0000259" key="8">
    <source>
        <dbReference type="PROSITE" id="PS50106"/>
    </source>
</evidence>
<dbReference type="GO" id="GO:0005634">
    <property type="term" value="C:nucleus"/>
    <property type="evidence" value="ECO:0007669"/>
    <property type="project" value="TreeGrafter"/>
</dbReference>
<feature type="domain" description="PDZ" evidence="8">
    <location>
        <begin position="51"/>
        <end position="138"/>
    </location>
</feature>
<dbReference type="Pfam" id="PF00595">
    <property type="entry name" value="PDZ"/>
    <property type="match status" value="2"/>
</dbReference>
<name>A0A7R9Q5B4_9ACAR</name>
<dbReference type="SUPFAM" id="SSF50156">
    <property type="entry name" value="PDZ domain-like"/>
    <property type="match status" value="2"/>
</dbReference>
<dbReference type="InterPro" id="IPR008271">
    <property type="entry name" value="Ser/Thr_kinase_AS"/>
</dbReference>
<evidence type="ECO:0000313" key="10">
    <source>
        <dbReference type="Proteomes" id="UP000759131"/>
    </source>
</evidence>
<dbReference type="OrthoDB" id="4062651at2759"/>
<dbReference type="InterPro" id="IPR000719">
    <property type="entry name" value="Prot_kinase_dom"/>
</dbReference>
<evidence type="ECO:0000259" key="7">
    <source>
        <dbReference type="PROSITE" id="PS50011"/>
    </source>
</evidence>
<feature type="compositionally biased region" description="Polar residues" evidence="6">
    <location>
        <begin position="167"/>
        <end position="200"/>
    </location>
</feature>
<dbReference type="PROSITE" id="PS50106">
    <property type="entry name" value="PDZ"/>
    <property type="match status" value="2"/>
</dbReference>
<proteinExistence type="inferred from homology"/>
<dbReference type="GO" id="GO:0005737">
    <property type="term" value="C:cytoplasm"/>
    <property type="evidence" value="ECO:0007669"/>
    <property type="project" value="TreeGrafter"/>
</dbReference>
<dbReference type="SUPFAM" id="SSF56112">
    <property type="entry name" value="Protein kinase-like (PK-like)"/>
    <property type="match status" value="1"/>
</dbReference>
<dbReference type="SUPFAM" id="SSF50985">
    <property type="entry name" value="RCC1/BLIP-II"/>
    <property type="match status" value="1"/>
</dbReference>
<evidence type="ECO:0000256" key="2">
    <source>
        <dbReference type="ARBA" id="ARBA00022741"/>
    </source>
</evidence>
<feature type="domain" description="PDZ" evidence="8">
    <location>
        <begin position="217"/>
        <end position="299"/>
    </location>
</feature>
<dbReference type="PROSITE" id="PS50011">
    <property type="entry name" value="PROTEIN_KINASE_DOM"/>
    <property type="match status" value="1"/>
</dbReference>